<sequence length="68" mass="7719">DKGRGRPIKSWELIPPSEGWMCESDNAEVNGINDEEVEKIEGANGIEEEGRREEEVDEEEDDPEEDDS</sequence>
<organism evidence="2 3">
    <name type="scientific">Stylosanthes scabra</name>
    <dbReference type="NCBI Taxonomy" id="79078"/>
    <lineage>
        <taxon>Eukaryota</taxon>
        <taxon>Viridiplantae</taxon>
        <taxon>Streptophyta</taxon>
        <taxon>Embryophyta</taxon>
        <taxon>Tracheophyta</taxon>
        <taxon>Spermatophyta</taxon>
        <taxon>Magnoliopsida</taxon>
        <taxon>eudicotyledons</taxon>
        <taxon>Gunneridae</taxon>
        <taxon>Pentapetalae</taxon>
        <taxon>rosids</taxon>
        <taxon>fabids</taxon>
        <taxon>Fabales</taxon>
        <taxon>Fabaceae</taxon>
        <taxon>Papilionoideae</taxon>
        <taxon>50 kb inversion clade</taxon>
        <taxon>dalbergioids sensu lato</taxon>
        <taxon>Dalbergieae</taxon>
        <taxon>Pterocarpus clade</taxon>
        <taxon>Stylosanthes</taxon>
    </lineage>
</organism>
<reference evidence="2 3" key="1">
    <citation type="journal article" date="2023" name="Plants (Basel)">
        <title>Bridging the Gap: Combining Genomics and Transcriptomics Approaches to Understand Stylosanthes scabra, an Orphan Legume from the Brazilian Caatinga.</title>
        <authorList>
            <person name="Ferreira-Neto J.R.C."/>
            <person name="da Silva M.D."/>
            <person name="Binneck E."/>
            <person name="de Melo N.F."/>
            <person name="da Silva R.H."/>
            <person name="de Melo A.L.T.M."/>
            <person name="Pandolfi V."/>
            <person name="Bustamante F.O."/>
            <person name="Brasileiro-Vidal A.C."/>
            <person name="Benko-Iseppon A.M."/>
        </authorList>
    </citation>
    <scope>NUCLEOTIDE SEQUENCE [LARGE SCALE GENOMIC DNA]</scope>
    <source>
        <tissue evidence="2">Leaves</tissue>
    </source>
</reference>
<proteinExistence type="predicted"/>
<comment type="caution">
    <text evidence="2">The sequence shown here is derived from an EMBL/GenBank/DDBJ whole genome shotgun (WGS) entry which is preliminary data.</text>
</comment>
<feature type="non-terminal residue" evidence="2">
    <location>
        <position position="1"/>
    </location>
</feature>
<evidence type="ECO:0000313" key="3">
    <source>
        <dbReference type="Proteomes" id="UP001341840"/>
    </source>
</evidence>
<evidence type="ECO:0000256" key="1">
    <source>
        <dbReference type="SAM" id="MobiDB-lite"/>
    </source>
</evidence>
<feature type="region of interest" description="Disordered" evidence="1">
    <location>
        <begin position="1"/>
        <end position="68"/>
    </location>
</feature>
<protein>
    <submittedName>
        <fullName evidence="2">Uncharacterized protein</fullName>
    </submittedName>
</protein>
<name>A0ABU6SZZ6_9FABA</name>
<gene>
    <name evidence="2" type="ORF">PIB30_105859</name>
</gene>
<keyword evidence="3" id="KW-1185">Reference proteome</keyword>
<accession>A0ABU6SZZ6</accession>
<evidence type="ECO:0000313" key="2">
    <source>
        <dbReference type="EMBL" id="MED6141680.1"/>
    </source>
</evidence>
<feature type="compositionally biased region" description="Acidic residues" evidence="1">
    <location>
        <begin position="55"/>
        <end position="68"/>
    </location>
</feature>
<dbReference type="Proteomes" id="UP001341840">
    <property type="component" value="Unassembled WGS sequence"/>
</dbReference>
<dbReference type="EMBL" id="JASCZI010064421">
    <property type="protein sequence ID" value="MED6141680.1"/>
    <property type="molecule type" value="Genomic_DNA"/>
</dbReference>